<dbReference type="OrthoDB" id="2988699at2"/>
<dbReference type="RefSeq" id="WP_088619255.1">
    <property type="nucleotide sequence ID" value="NZ_CP022129.1"/>
</dbReference>
<evidence type="ECO:0000313" key="2">
    <source>
        <dbReference type="Proteomes" id="UP000197019"/>
    </source>
</evidence>
<dbReference type="Proteomes" id="UP000197019">
    <property type="component" value="Chromosome"/>
</dbReference>
<protein>
    <submittedName>
        <fullName evidence="1">Uncharacterized protein</fullName>
    </submittedName>
</protein>
<dbReference type="KEGG" id="mpsy:CEK71_10010"/>
<proteinExistence type="predicted"/>
<accession>A0A1Z4BYS1</accession>
<evidence type="ECO:0000313" key="1">
    <source>
        <dbReference type="EMBL" id="ASF46383.1"/>
    </source>
</evidence>
<keyword evidence="2" id="KW-1185">Reference proteome</keyword>
<reference evidence="1 2" key="1">
    <citation type="submission" date="2017-06" db="EMBL/GenBank/DDBJ databases">
        <title>Genome Sequencing of the methanotroph Methylovulum psychrotolerants str. HV10-M2 isolated from a high-altitude environment.</title>
        <authorList>
            <person name="Mateos-Rivera A."/>
        </authorList>
    </citation>
    <scope>NUCLEOTIDE SEQUENCE [LARGE SCALE GENOMIC DNA]</scope>
    <source>
        <strain evidence="1 2">HV10_M2</strain>
    </source>
</reference>
<dbReference type="EMBL" id="CP022129">
    <property type="protein sequence ID" value="ASF46383.1"/>
    <property type="molecule type" value="Genomic_DNA"/>
</dbReference>
<dbReference type="AlphaFoldDB" id="A0A1Z4BYS1"/>
<organism evidence="1 2">
    <name type="scientific">Methylovulum psychrotolerans</name>
    <dbReference type="NCBI Taxonomy" id="1704499"/>
    <lineage>
        <taxon>Bacteria</taxon>
        <taxon>Pseudomonadati</taxon>
        <taxon>Pseudomonadota</taxon>
        <taxon>Gammaproteobacteria</taxon>
        <taxon>Methylococcales</taxon>
        <taxon>Methylococcaceae</taxon>
        <taxon>Methylovulum</taxon>
    </lineage>
</organism>
<gene>
    <name evidence="1" type="ORF">CEK71_10010</name>
</gene>
<name>A0A1Z4BYS1_9GAMM</name>
<sequence>MKNSSSKVSDSVDVLLICALKDEYDEVLKVTDGIVKVWDEHPDANGWIVADATFKVLSQTFQFWGIIRSFSLPDYEDQL</sequence>